<dbReference type="InterPro" id="IPR018094">
    <property type="entry name" value="Thymidylate_kinase"/>
</dbReference>
<evidence type="ECO:0000256" key="8">
    <source>
        <dbReference type="HAMAP-Rule" id="MF_00165"/>
    </source>
</evidence>
<dbReference type="CDD" id="cd01672">
    <property type="entry name" value="TMPK"/>
    <property type="match status" value="1"/>
</dbReference>
<keyword evidence="4 8" id="KW-0547">Nucleotide-binding</keyword>
<keyword evidence="11" id="KW-1185">Reference proteome</keyword>
<dbReference type="EMBL" id="CP036271">
    <property type="protein sequence ID" value="QDT55368.1"/>
    <property type="molecule type" value="Genomic_DNA"/>
</dbReference>
<comment type="catalytic activity">
    <reaction evidence="7 8">
        <text>dTMP + ATP = dTDP + ADP</text>
        <dbReference type="Rhea" id="RHEA:13517"/>
        <dbReference type="ChEBI" id="CHEBI:30616"/>
        <dbReference type="ChEBI" id="CHEBI:58369"/>
        <dbReference type="ChEBI" id="CHEBI:63528"/>
        <dbReference type="ChEBI" id="CHEBI:456216"/>
        <dbReference type="EC" id="2.7.4.9"/>
    </reaction>
</comment>
<evidence type="ECO:0000313" key="11">
    <source>
        <dbReference type="Proteomes" id="UP000315700"/>
    </source>
</evidence>
<dbReference type="FunCoup" id="A0A517SGW0">
    <property type="interactions" value="492"/>
</dbReference>
<dbReference type="RefSeq" id="WP_145031126.1">
    <property type="nucleotide sequence ID" value="NZ_CP036271.1"/>
</dbReference>
<proteinExistence type="inferred from homology"/>
<dbReference type="EC" id="2.7.4.9" evidence="8"/>
<dbReference type="AlphaFoldDB" id="A0A517SGW0"/>
<organism evidence="10 11">
    <name type="scientific">Caulifigura coniformis</name>
    <dbReference type="NCBI Taxonomy" id="2527983"/>
    <lineage>
        <taxon>Bacteria</taxon>
        <taxon>Pseudomonadati</taxon>
        <taxon>Planctomycetota</taxon>
        <taxon>Planctomycetia</taxon>
        <taxon>Planctomycetales</taxon>
        <taxon>Planctomycetaceae</taxon>
        <taxon>Caulifigura</taxon>
    </lineage>
</organism>
<evidence type="ECO:0000256" key="1">
    <source>
        <dbReference type="ARBA" id="ARBA00009776"/>
    </source>
</evidence>
<dbReference type="InterPro" id="IPR027417">
    <property type="entry name" value="P-loop_NTPase"/>
</dbReference>
<comment type="caution">
    <text evidence="8">Lacks conserved residue(s) required for the propagation of feature annotation.</text>
</comment>
<dbReference type="SUPFAM" id="SSF52540">
    <property type="entry name" value="P-loop containing nucleoside triphosphate hydrolases"/>
    <property type="match status" value="1"/>
</dbReference>
<evidence type="ECO:0000256" key="3">
    <source>
        <dbReference type="ARBA" id="ARBA00022727"/>
    </source>
</evidence>
<dbReference type="GO" id="GO:0006235">
    <property type="term" value="P:dTTP biosynthetic process"/>
    <property type="evidence" value="ECO:0007669"/>
    <property type="project" value="UniProtKB-UniRule"/>
</dbReference>
<evidence type="ECO:0000256" key="7">
    <source>
        <dbReference type="ARBA" id="ARBA00048743"/>
    </source>
</evidence>
<comment type="similarity">
    <text evidence="1 8">Belongs to the thymidylate kinase family.</text>
</comment>
<dbReference type="GO" id="GO:0005524">
    <property type="term" value="F:ATP binding"/>
    <property type="evidence" value="ECO:0007669"/>
    <property type="project" value="UniProtKB-UniRule"/>
</dbReference>
<dbReference type="Gene3D" id="3.40.50.300">
    <property type="entry name" value="P-loop containing nucleotide triphosphate hydrolases"/>
    <property type="match status" value="1"/>
</dbReference>
<evidence type="ECO:0000256" key="5">
    <source>
        <dbReference type="ARBA" id="ARBA00022777"/>
    </source>
</evidence>
<evidence type="ECO:0000256" key="4">
    <source>
        <dbReference type="ARBA" id="ARBA00022741"/>
    </source>
</evidence>
<dbReference type="PANTHER" id="PTHR10344:SF4">
    <property type="entry name" value="UMP-CMP KINASE 2, MITOCHONDRIAL"/>
    <property type="match status" value="1"/>
</dbReference>
<dbReference type="PANTHER" id="PTHR10344">
    <property type="entry name" value="THYMIDYLATE KINASE"/>
    <property type="match status" value="1"/>
</dbReference>
<reference evidence="10 11" key="1">
    <citation type="submission" date="2019-02" db="EMBL/GenBank/DDBJ databases">
        <title>Deep-cultivation of Planctomycetes and their phenomic and genomic characterization uncovers novel biology.</title>
        <authorList>
            <person name="Wiegand S."/>
            <person name="Jogler M."/>
            <person name="Boedeker C."/>
            <person name="Pinto D."/>
            <person name="Vollmers J."/>
            <person name="Rivas-Marin E."/>
            <person name="Kohn T."/>
            <person name="Peeters S.H."/>
            <person name="Heuer A."/>
            <person name="Rast P."/>
            <person name="Oberbeckmann S."/>
            <person name="Bunk B."/>
            <person name="Jeske O."/>
            <person name="Meyerdierks A."/>
            <person name="Storesund J.E."/>
            <person name="Kallscheuer N."/>
            <person name="Luecker S."/>
            <person name="Lage O.M."/>
            <person name="Pohl T."/>
            <person name="Merkel B.J."/>
            <person name="Hornburger P."/>
            <person name="Mueller R.-W."/>
            <person name="Bruemmer F."/>
            <person name="Labrenz M."/>
            <person name="Spormann A.M."/>
            <person name="Op den Camp H."/>
            <person name="Overmann J."/>
            <person name="Amann R."/>
            <person name="Jetten M.S.M."/>
            <person name="Mascher T."/>
            <person name="Medema M.H."/>
            <person name="Devos D.P."/>
            <person name="Kaster A.-K."/>
            <person name="Ovreas L."/>
            <person name="Rohde M."/>
            <person name="Galperin M.Y."/>
            <person name="Jogler C."/>
        </authorList>
    </citation>
    <scope>NUCLEOTIDE SEQUENCE [LARGE SCALE GENOMIC DNA]</scope>
    <source>
        <strain evidence="10 11">Pan44</strain>
    </source>
</reference>
<sequence>MSTTSSGDRRGVLIAIEGIDGSGKGTQAALLRDALNARGRKTALISFPRYQDTFFGARIGDFLNGRFGSLDQVHPFLAATLFAGDRMESRSMLLEALAAHDVVILDRYVASNIAHQAAKREGAERKELARWILSLEFDVNALPRPDRTLLLDLPAATAQTLIARKNARSYTDRVADLQEADAAYLENVRQVYLDLAAEEPRWSLVEVERNEELRAIDDIAAEIMEAASR</sequence>
<dbReference type="KEGG" id="ccos:Pan44_34110"/>
<name>A0A517SGW0_9PLAN</name>
<dbReference type="HAMAP" id="MF_00165">
    <property type="entry name" value="Thymidylate_kinase"/>
    <property type="match status" value="1"/>
</dbReference>
<dbReference type="GO" id="GO:0006233">
    <property type="term" value="P:dTDP biosynthetic process"/>
    <property type="evidence" value="ECO:0007669"/>
    <property type="project" value="InterPro"/>
</dbReference>
<keyword evidence="5 8" id="KW-0418">Kinase</keyword>
<evidence type="ECO:0000256" key="6">
    <source>
        <dbReference type="ARBA" id="ARBA00022840"/>
    </source>
</evidence>
<gene>
    <name evidence="8 10" type="primary">tmk</name>
    <name evidence="10" type="ORF">Pan44_34110</name>
</gene>
<comment type="function">
    <text evidence="8">Phosphorylation of dTMP to form dTDP in both de novo and salvage pathways of dTTP synthesis.</text>
</comment>
<protein>
    <recommendedName>
        <fullName evidence="8">Thymidylate kinase</fullName>
        <ecNumber evidence="8">2.7.4.9</ecNumber>
    </recommendedName>
    <alternativeName>
        <fullName evidence="8">dTMP kinase</fullName>
    </alternativeName>
</protein>
<evidence type="ECO:0000313" key="10">
    <source>
        <dbReference type="EMBL" id="QDT55368.1"/>
    </source>
</evidence>
<dbReference type="GO" id="GO:0006227">
    <property type="term" value="P:dUDP biosynthetic process"/>
    <property type="evidence" value="ECO:0007669"/>
    <property type="project" value="TreeGrafter"/>
</dbReference>
<feature type="domain" description="Thymidylate kinase-like" evidence="9">
    <location>
        <begin position="16"/>
        <end position="212"/>
    </location>
</feature>
<dbReference type="GO" id="GO:0005737">
    <property type="term" value="C:cytoplasm"/>
    <property type="evidence" value="ECO:0007669"/>
    <property type="project" value="TreeGrafter"/>
</dbReference>
<keyword evidence="3 8" id="KW-0545">Nucleotide biosynthesis</keyword>
<dbReference type="GO" id="GO:0004798">
    <property type="term" value="F:dTMP kinase activity"/>
    <property type="evidence" value="ECO:0007669"/>
    <property type="project" value="UniProtKB-UniRule"/>
</dbReference>
<keyword evidence="6 8" id="KW-0067">ATP-binding</keyword>
<dbReference type="NCBIfam" id="TIGR00041">
    <property type="entry name" value="DTMP_kinase"/>
    <property type="match status" value="1"/>
</dbReference>
<accession>A0A517SGW0</accession>
<evidence type="ECO:0000259" key="9">
    <source>
        <dbReference type="Pfam" id="PF02223"/>
    </source>
</evidence>
<evidence type="ECO:0000256" key="2">
    <source>
        <dbReference type="ARBA" id="ARBA00022679"/>
    </source>
</evidence>
<dbReference type="Pfam" id="PF02223">
    <property type="entry name" value="Thymidylate_kin"/>
    <property type="match status" value="1"/>
</dbReference>
<keyword evidence="2 8" id="KW-0808">Transferase</keyword>
<dbReference type="InParanoid" id="A0A517SGW0"/>
<dbReference type="Proteomes" id="UP000315700">
    <property type="component" value="Chromosome"/>
</dbReference>
<dbReference type="InterPro" id="IPR039430">
    <property type="entry name" value="Thymidylate_kin-like_dom"/>
</dbReference>
<dbReference type="OrthoDB" id="9774907at2"/>